<name>A0ABD3NQU0_9STRA</name>
<accession>A0ABD3NQU0</accession>
<feature type="compositionally biased region" description="Basic residues" evidence="1">
    <location>
        <begin position="148"/>
        <end position="159"/>
    </location>
</feature>
<feature type="region of interest" description="Disordered" evidence="1">
    <location>
        <begin position="73"/>
        <end position="244"/>
    </location>
</feature>
<organism evidence="3 4">
    <name type="scientific">Cyclotella atomus</name>
    <dbReference type="NCBI Taxonomy" id="382360"/>
    <lineage>
        <taxon>Eukaryota</taxon>
        <taxon>Sar</taxon>
        <taxon>Stramenopiles</taxon>
        <taxon>Ochrophyta</taxon>
        <taxon>Bacillariophyta</taxon>
        <taxon>Coscinodiscophyceae</taxon>
        <taxon>Thalassiosirophycidae</taxon>
        <taxon>Stephanodiscales</taxon>
        <taxon>Stephanodiscaceae</taxon>
        <taxon>Cyclotella</taxon>
    </lineage>
</organism>
<proteinExistence type="predicted"/>
<protein>
    <submittedName>
        <fullName evidence="3">Uncharacterized protein</fullName>
    </submittedName>
</protein>
<dbReference type="Proteomes" id="UP001530400">
    <property type="component" value="Unassembled WGS sequence"/>
</dbReference>
<reference evidence="3 4" key="1">
    <citation type="submission" date="2024-10" db="EMBL/GenBank/DDBJ databases">
        <title>Updated reference genomes for cyclostephanoid diatoms.</title>
        <authorList>
            <person name="Roberts W.R."/>
            <person name="Alverson A.J."/>
        </authorList>
    </citation>
    <scope>NUCLEOTIDE SEQUENCE [LARGE SCALE GENOMIC DNA]</scope>
    <source>
        <strain evidence="3 4">AJA010-31</strain>
    </source>
</reference>
<feature type="compositionally biased region" description="Low complexity" evidence="1">
    <location>
        <begin position="200"/>
        <end position="209"/>
    </location>
</feature>
<evidence type="ECO:0000256" key="2">
    <source>
        <dbReference type="SAM" id="SignalP"/>
    </source>
</evidence>
<keyword evidence="2" id="KW-0732">Signal</keyword>
<evidence type="ECO:0000313" key="4">
    <source>
        <dbReference type="Proteomes" id="UP001530400"/>
    </source>
</evidence>
<feature type="chain" id="PRO_5044893066" evidence="2">
    <location>
        <begin position="19"/>
        <end position="244"/>
    </location>
</feature>
<feature type="compositionally biased region" description="Basic residues" evidence="1">
    <location>
        <begin position="235"/>
        <end position="244"/>
    </location>
</feature>
<keyword evidence="4" id="KW-1185">Reference proteome</keyword>
<dbReference type="AlphaFoldDB" id="A0ABD3NQU0"/>
<gene>
    <name evidence="3" type="ORF">ACHAWO_004915</name>
</gene>
<feature type="compositionally biased region" description="Basic residues" evidence="1">
    <location>
        <begin position="74"/>
        <end position="92"/>
    </location>
</feature>
<feature type="compositionally biased region" description="Low complexity" evidence="1">
    <location>
        <begin position="106"/>
        <end position="147"/>
    </location>
</feature>
<evidence type="ECO:0000313" key="3">
    <source>
        <dbReference type="EMBL" id="KAL3778202.1"/>
    </source>
</evidence>
<comment type="caution">
    <text evidence="3">The sequence shown here is derived from an EMBL/GenBank/DDBJ whole genome shotgun (WGS) entry which is preliminary data.</text>
</comment>
<feature type="signal peptide" evidence="2">
    <location>
        <begin position="1"/>
        <end position="18"/>
    </location>
</feature>
<sequence length="244" mass="26354">MRNFVAVLLIGFIGSVKCLESVDGNSTAKHLRVRQTKDEGTYELTRRDEDENERAWDLVFGKGPENMAFYKTKLGGKKTTNRTKSKNRRKKGSCPQCGRNNGKTGSKPSNKKPSSSKPVSVNKKPANSKPSNKKPSTSKPVSVNKKPTNTRKPTKKPSKRPAVSPTKINKSKPTQRPTKKKTPGSTNMKKPGSNGGKKNQGGNKQGAKSPPKKGAKNTGREGAAGRNTNASRPQISKKKTTGGS</sequence>
<evidence type="ECO:0000256" key="1">
    <source>
        <dbReference type="SAM" id="MobiDB-lite"/>
    </source>
</evidence>
<dbReference type="EMBL" id="JALLPJ020000998">
    <property type="protein sequence ID" value="KAL3778202.1"/>
    <property type="molecule type" value="Genomic_DNA"/>
</dbReference>